<dbReference type="InterPro" id="IPR011611">
    <property type="entry name" value="PfkB_dom"/>
</dbReference>
<dbReference type="InterPro" id="IPR029056">
    <property type="entry name" value="Ribokinase-like"/>
</dbReference>
<evidence type="ECO:0000256" key="4">
    <source>
        <dbReference type="ARBA" id="ARBA00022777"/>
    </source>
</evidence>
<sequence>MILCCGEALIDMLPRQTVDGEPAYAPHAGGAVFNTAVALGRLGSAVGFFSGLSTDFFGDMLNDALAASNVDTRHVRRSPRPTTMAFVKLSNGQASYLFYDEATAGRMLALDDLPILDDSVAALHFGAISLIPEPCGSTYEALMMREKDRRVVMLDPNIRPDFIPHPQRHRARIARMAAMSDIVKVSDEDLRWISEGTTEEEFAHELLGQGVRLVVVTKGQAGATAYAAAFTVEVPAPRVAVIDTVGAGDTFNAGLLASLSQEGLLSKEKLVDIGERELSAALSFGARVAAVTVSRAGANPPWRRELGD</sequence>
<dbReference type="EMBL" id="CP042301">
    <property type="protein sequence ID" value="QDZ01054.1"/>
    <property type="molecule type" value="Genomic_DNA"/>
</dbReference>
<dbReference type="InterPro" id="IPR002173">
    <property type="entry name" value="Carboh/pur_kinase_PfkB_CS"/>
</dbReference>
<dbReference type="Gene3D" id="3.40.1190.20">
    <property type="match status" value="1"/>
</dbReference>
<name>A0A5B8KZ75_9HYPH</name>
<feature type="domain" description="Carbohydrate kinase PfkB" evidence="6">
    <location>
        <begin position="2"/>
        <end position="301"/>
    </location>
</feature>
<keyword evidence="4 7" id="KW-0418">Kinase</keyword>
<comment type="similarity">
    <text evidence="1">Belongs to the carbohydrate kinase PfkB family.</text>
</comment>
<accession>A0A5B8KZ75</accession>
<evidence type="ECO:0000256" key="2">
    <source>
        <dbReference type="ARBA" id="ARBA00022679"/>
    </source>
</evidence>
<keyword evidence="3" id="KW-0547">Nucleotide-binding</keyword>
<evidence type="ECO:0000256" key="3">
    <source>
        <dbReference type="ARBA" id="ARBA00022741"/>
    </source>
</evidence>
<dbReference type="PANTHER" id="PTHR43085:SF1">
    <property type="entry name" value="PSEUDOURIDINE KINASE-RELATED"/>
    <property type="match status" value="1"/>
</dbReference>
<dbReference type="SUPFAM" id="SSF53613">
    <property type="entry name" value="Ribokinase-like"/>
    <property type="match status" value="1"/>
</dbReference>
<keyword evidence="8" id="KW-1185">Reference proteome</keyword>
<dbReference type="CDD" id="cd01167">
    <property type="entry name" value="bac_FRK"/>
    <property type="match status" value="1"/>
</dbReference>
<proteinExistence type="inferred from homology"/>
<evidence type="ECO:0000313" key="8">
    <source>
        <dbReference type="Proteomes" id="UP000321389"/>
    </source>
</evidence>
<keyword evidence="5" id="KW-0067">ATP-binding</keyword>
<dbReference type="RefSeq" id="WP_146299699.1">
    <property type="nucleotide sequence ID" value="NZ_CP042301.2"/>
</dbReference>
<keyword evidence="2" id="KW-0808">Transferase</keyword>
<organism evidence="7 8">
    <name type="scientific">Nitratireductor mangrovi</name>
    <dbReference type="NCBI Taxonomy" id="2599600"/>
    <lineage>
        <taxon>Bacteria</taxon>
        <taxon>Pseudomonadati</taxon>
        <taxon>Pseudomonadota</taxon>
        <taxon>Alphaproteobacteria</taxon>
        <taxon>Hyphomicrobiales</taxon>
        <taxon>Phyllobacteriaceae</taxon>
        <taxon>Nitratireductor</taxon>
    </lineage>
</organism>
<dbReference type="AlphaFoldDB" id="A0A5B8KZ75"/>
<dbReference type="OrthoDB" id="9795789at2"/>
<dbReference type="Pfam" id="PF00294">
    <property type="entry name" value="PfkB"/>
    <property type="match status" value="1"/>
</dbReference>
<dbReference type="PROSITE" id="PS00584">
    <property type="entry name" value="PFKB_KINASES_2"/>
    <property type="match status" value="1"/>
</dbReference>
<protein>
    <submittedName>
        <fullName evidence="7">Carbohydrate kinase</fullName>
    </submittedName>
</protein>
<evidence type="ECO:0000256" key="5">
    <source>
        <dbReference type="ARBA" id="ARBA00022840"/>
    </source>
</evidence>
<dbReference type="GO" id="GO:0016301">
    <property type="term" value="F:kinase activity"/>
    <property type="evidence" value="ECO:0007669"/>
    <property type="project" value="UniProtKB-KW"/>
</dbReference>
<gene>
    <name evidence="7" type="ORF">FQ775_12060</name>
</gene>
<dbReference type="InterPro" id="IPR050306">
    <property type="entry name" value="PfkB_Carbo_kinase"/>
</dbReference>
<dbReference type="Proteomes" id="UP000321389">
    <property type="component" value="Chromosome"/>
</dbReference>
<dbReference type="GO" id="GO:0005524">
    <property type="term" value="F:ATP binding"/>
    <property type="evidence" value="ECO:0007669"/>
    <property type="project" value="UniProtKB-KW"/>
</dbReference>
<evidence type="ECO:0000259" key="6">
    <source>
        <dbReference type="Pfam" id="PF00294"/>
    </source>
</evidence>
<evidence type="ECO:0000256" key="1">
    <source>
        <dbReference type="ARBA" id="ARBA00010688"/>
    </source>
</evidence>
<dbReference type="KEGG" id="niy:FQ775_12060"/>
<reference evidence="7" key="1">
    <citation type="submission" date="2020-04" db="EMBL/GenBank/DDBJ databases">
        <title>Nitratireductor sp. nov. isolated from mangrove soil.</title>
        <authorList>
            <person name="Ye Y."/>
        </authorList>
    </citation>
    <scope>NUCLEOTIDE SEQUENCE</scope>
    <source>
        <strain evidence="7">SY7</strain>
    </source>
</reference>
<evidence type="ECO:0000313" key="7">
    <source>
        <dbReference type="EMBL" id="QDZ01054.1"/>
    </source>
</evidence>
<dbReference type="PANTHER" id="PTHR43085">
    <property type="entry name" value="HEXOKINASE FAMILY MEMBER"/>
    <property type="match status" value="1"/>
</dbReference>